<reference evidence="1 2" key="1">
    <citation type="submission" date="2019-03" db="EMBL/GenBank/DDBJ databases">
        <title>Three New Species of Nocardioides, Nocardioides euryhalodurans sp. nov., Nocardioides seonyuensis sp. nov. and Nocardioides eburneoflavus sp. nov. Iolated from Soil.</title>
        <authorList>
            <person name="Roh S.G."/>
            <person name="Lee C."/>
            <person name="Kim M.-K."/>
            <person name="Kim S.B."/>
        </authorList>
    </citation>
    <scope>NUCLEOTIDE SEQUENCE [LARGE SCALE GENOMIC DNA]</scope>
    <source>
        <strain evidence="1 2">MMS17-SY207-3</strain>
    </source>
</reference>
<organism evidence="1 2">
    <name type="scientific">Nocardioides seonyuensis</name>
    <dbReference type="NCBI Taxonomy" id="2518371"/>
    <lineage>
        <taxon>Bacteria</taxon>
        <taxon>Bacillati</taxon>
        <taxon>Actinomycetota</taxon>
        <taxon>Actinomycetes</taxon>
        <taxon>Propionibacteriales</taxon>
        <taxon>Nocardioidaceae</taxon>
        <taxon>Nocardioides</taxon>
    </lineage>
</organism>
<evidence type="ECO:0000313" key="2">
    <source>
        <dbReference type="Proteomes" id="UP000294853"/>
    </source>
</evidence>
<dbReference type="Gene3D" id="3.10.20.30">
    <property type="match status" value="1"/>
</dbReference>
<dbReference type="Proteomes" id="UP000294853">
    <property type="component" value="Chromosome"/>
</dbReference>
<dbReference type="CDD" id="cd00565">
    <property type="entry name" value="Ubl_ThiS"/>
    <property type="match status" value="1"/>
</dbReference>
<dbReference type="KEGG" id="nsn:EXE58_02980"/>
<evidence type="ECO:0000313" key="1">
    <source>
        <dbReference type="EMBL" id="QBX54535.1"/>
    </source>
</evidence>
<gene>
    <name evidence="1" type="primary">thiS</name>
    <name evidence="1" type="ORF">EXE58_02980</name>
</gene>
<dbReference type="RefSeq" id="WP_135266508.1">
    <property type="nucleotide sequence ID" value="NZ_CP038436.1"/>
</dbReference>
<dbReference type="InterPro" id="IPR012675">
    <property type="entry name" value="Beta-grasp_dom_sf"/>
</dbReference>
<dbReference type="Pfam" id="PF02597">
    <property type="entry name" value="ThiS"/>
    <property type="match status" value="1"/>
</dbReference>
<dbReference type="AlphaFoldDB" id="A0A4P7IBT1"/>
<protein>
    <submittedName>
        <fullName evidence="1">Sulfur carrier protein ThiS</fullName>
    </submittedName>
</protein>
<name>A0A4P7IBT1_9ACTN</name>
<dbReference type="EMBL" id="CP038436">
    <property type="protein sequence ID" value="QBX54535.1"/>
    <property type="molecule type" value="Genomic_DNA"/>
</dbReference>
<dbReference type="NCBIfam" id="TIGR01683">
    <property type="entry name" value="thiS"/>
    <property type="match status" value="1"/>
</dbReference>
<dbReference type="InterPro" id="IPR003749">
    <property type="entry name" value="ThiS/MoaD-like"/>
</dbReference>
<dbReference type="InterPro" id="IPR010035">
    <property type="entry name" value="Thi_S"/>
</dbReference>
<accession>A0A4P7IBT1</accession>
<proteinExistence type="predicted"/>
<sequence length="62" mass="6079">MRLRVNGQETDAAAATLGELLGPLPHGSAVAVNGHVVPRAGVSGHPIVDGDDVEVVTAVAGG</sequence>
<dbReference type="OrthoDB" id="163636at2"/>
<dbReference type="InterPro" id="IPR016155">
    <property type="entry name" value="Mopterin_synth/thiamin_S_b"/>
</dbReference>
<keyword evidence="2" id="KW-1185">Reference proteome</keyword>
<dbReference type="SUPFAM" id="SSF54285">
    <property type="entry name" value="MoaD/ThiS"/>
    <property type="match status" value="1"/>
</dbReference>